<dbReference type="InParanoid" id="B2WPB9"/>
<dbReference type="Pfam" id="PF14765">
    <property type="entry name" value="PS-DH"/>
    <property type="match status" value="1"/>
</dbReference>
<dbReference type="SMART" id="SM00829">
    <property type="entry name" value="PKS_ER"/>
    <property type="match status" value="1"/>
</dbReference>
<dbReference type="InterPro" id="IPR049900">
    <property type="entry name" value="PKS_mFAS_DH"/>
</dbReference>
<dbReference type="InterPro" id="IPR016039">
    <property type="entry name" value="Thiolase-like"/>
</dbReference>
<dbReference type="InterPro" id="IPR016035">
    <property type="entry name" value="Acyl_Trfase/lysoPLipase"/>
</dbReference>
<dbReference type="SUPFAM" id="SSF53335">
    <property type="entry name" value="S-adenosyl-L-methionine-dependent methyltransferases"/>
    <property type="match status" value="1"/>
</dbReference>
<dbReference type="InterPro" id="IPR036736">
    <property type="entry name" value="ACP-like_sf"/>
</dbReference>
<evidence type="ECO:0000256" key="1">
    <source>
        <dbReference type="ARBA" id="ARBA00022450"/>
    </source>
</evidence>
<dbReference type="InterPro" id="IPR009081">
    <property type="entry name" value="PP-bd_ACP"/>
</dbReference>
<dbReference type="Gene3D" id="3.30.70.3290">
    <property type="match status" value="1"/>
</dbReference>
<dbReference type="InterPro" id="IPR020843">
    <property type="entry name" value="ER"/>
</dbReference>
<dbReference type="Pfam" id="PF08659">
    <property type="entry name" value="KR"/>
    <property type="match status" value="2"/>
</dbReference>
<evidence type="ECO:0000256" key="4">
    <source>
        <dbReference type="ARBA" id="ARBA00022857"/>
    </source>
</evidence>
<dbReference type="Pfam" id="PF02801">
    <property type="entry name" value="Ketoacyl-synt_C"/>
    <property type="match status" value="1"/>
</dbReference>
<dbReference type="InterPro" id="IPR036291">
    <property type="entry name" value="NAD(P)-bd_dom_sf"/>
</dbReference>
<dbReference type="eggNOG" id="KOG1202">
    <property type="taxonomic scope" value="Eukaryota"/>
</dbReference>
<dbReference type="InterPro" id="IPR042104">
    <property type="entry name" value="PKS_dehydratase_sf"/>
</dbReference>
<dbReference type="InterPro" id="IPR014030">
    <property type="entry name" value="Ketoacyl_synth_N"/>
</dbReference>
<dbReference type="GO" id="GO:0044550">
    <property type="term" value="P:secondary metabolite biosynthetic process"/>
    <property type="evidence" value="ECO:0007669"/>
    <property type="project" value="TreeGrafter"/>
</dbReference>
<dbReference type="HOGENOM" id="CLU_000022_31_0_1"/>
<dbReference type="Pfam" id="PF08242">
    <property type="entry name" value="Methyltransf_12"/>
    <property type="match status" value="1"/>
</dbReference>
<evidence type="ECO:0000313" key="11">
    <source>
        <dbReference type="Proteomes" id="UP000001471"/>
    </source>
</evidence>
<dbReference type="PANTHER" id="PTHR43775:SF29">
    <property type="entry name" value="ASPERFURANONE POLYKETIDE SYNTHASE AFOG-RELATED"/>
    <property type="match status" value="1"/>
</dbReference>
<sequence>MTDITTCFPKDDPVPHEAPSLSTEPLAIIGVACRFAGDATDCGNLWKFLSEGRSAVGTVPENRFKVASYYHPDPEHGGTTCTTRGYFLKDNIYSFDTSFFKLPENDITAMDPQQKLLLENVYHALENAFLQLTNLGVLSPDGQCFSFDHRANGYGRGEGVSTLIVKPLSSAIQDGNVIRAIVRATGTSHDGKTPGITLPSQTAQAALIRSVYASAHLDMDQTAYVEAHGTGTQVGDPLEIEGIVSAFETRARQRPLYIGSIKAGLGHLEGGAGLAGLVKAVLMLEQQAIPPAVNLEKVNPNIPTDANIQFAKHQIPWPCTGVRRVSINSFGFGGTNAHVVLDDADNYRNSSTRTRNDDILESEDTIPSIIESKETEDGGKPLVFVLSASDEQDLRKASEKLATHIRSVIGSENIRSETQYLKDLAFTLSEKRSALRWRSSFVASSLTELSSRLTAKSHSAFRSALKEERIAFVFTGQGAQWLGMGSSLMIYPGFRKSIEDASSYMKRLDVFEGRNEDLDINHPLLSQSADAMGALYCRGYPVILSAVNFPLSASGFMPSTMLNDLPPYCFNHEKMNKKIIFPGVGYLLAAIEAAKQVADPARRASGFRLRDVSMTAALVVPDTSEGIETMLSFQKEDVNSSDSQPWRFSMKSYDKDTNRWIEHCSGYVIVEYMFVQNSIVSASGAVGTGTSGAEQLFDLRERCSQEVDLDQFYRKLDSMGVEFGPLLRNLRNIRVSKNSEECEGLVTVPGVADYMPMGYLQPHTVHPVTMESMTHILLLICTPDTDSVGSEMLATYMEEVWLSADICNLPGRSFQSFGSTERVSRIKWKSNVRVWDDEMREEQIFFKGIHLQLLSNKLNDGLEQVQCYSACWHLSTDLLTTATALQDTTQRKLAGEELRKVHEKYQLITALMISKALDESKSLDLQELHPHHRKMHTWMQSESARIARDIDPLCEMKILESLKTDRKSREALYDEVSMASPRGELLVRIGENIIPIFKKEVNPLELMFGETNLMPRTYDQGFPGSIKPLLAKYLEALSFNRPNLRIMEVGAGTGSATEVILEVLGSRTTADLASIGRYHFTDLSGGFLERARKRFSKWSSLMEYDILDIERDPAAQGFQAESYDVVVATHVLHATADLQRTLANVRSLLKPGGKLLLIENMQPDLRCTPFAFGVLPGWWTSIEPDRALNPLIREDRWNEILGKSGFTSTNLILRDTEDNSAHEISVVVSTAMKSEFDAKTCGFESILAVCGSDTQLNSELVVSLVQRFHQHSVELQTCNYHNLRNMDLRNTLALVLLDLNSFDISNLTEDIHLLSDKIVEFYCHNFDPRLGLERNGEFMFQNDSFWTNRLLHSKRVNDFLSTRFTQETHLQPLGHGLERPLKSMIRRPRQSASLEFIEDESQLLPVKPTEVKILVQACGLSSRDIMTVNGDAPGDSLGGQASGIITEVGVAVTSLKVGERVMFINPSSQNGTLQSTFRTPAGFVQKIPDDVDHVEAAAVPIAFCAAFHALHNIAKLAPKEKLLIHSAASSVGQAAIQLASLIGADIFATVSTTQMRELLINEYGVKEDHIFFSRDVLFEKGIMEITKGRGIDVVLNLLHGDALQATWRCIAPFGRFIDFRSKDILSLGKLEMGPFSRNATYTGMDISSMGYTKPSAVYQIFEEVAHLYRSQKIRCPRPLARFRYAEIDKALSQLQAGNLEGSLVVVPTEGDLVPQKITEMSHYNFPSDASYILAGGLGGLGRSIARWMASRGAKHFIFISRSGGRSDAASALIQELHNQSCQVKVVDSLFANMTYAQFNAAIKPKVQGSLNLIEALPRSIDFFICLSSAAAVVGNRGQANYVAANTFQDALAEHLVLTGLPGLSINLGSVLTVGWVAENQQNLPISAAFGTLSEEELLSVIEYHIDPRMKAAASVDTCHTVAGLRSSAYFVQRGLPPPAFMQFPFFSHLLPSAGVHNTDGEKEIDFPINDLLKTADSLQTAGDAVSKAIGWKLSRVMSIPTEDIDLDRSLTSYGVDSLVTVDFRTWIMKDMAAIVQASDILSEKSMLQLGTEIAKLSSLVPKE</sequence>
<dbReference type="SUPFAM" id="SSF50129">
    <property type="entry name" value="GroES-like"/>
    <property type="match status" value="1"/>
</dbReference>
<dbReference type="Pfam" id="PF16197">
    <property type="entry name" value="KAsynt_C_assoc"/>
    <property type="match status" value="1"/>
</dbReference>
<dbReference type="Gene3D" id="3.40.50.720">
    <property type="entry name" value="NAD(P)-binding Rossmann-like Domain"/>
    <property type="match status" value="3"/>
</dbReference>
<dbReference type="SUPFAM" id="SSF51735">
    <property type="entry name" value="NAD(P)-binding Rossmann-fold domains"/>
    <property type="match status" value="2"/>
</dbReference>
<dbReference type="InterPro" id="IPR013217">
    <property type="entry name" value="Methyltransf_12"/>
</dbReference>
<evidence type="ECO:0000256" key="7">
    <source>
        <dbReference type="PROSITE-ProRule" id="PRU01363"/>
    </source>
</evidence>
<dbReference type="InterPro" id="IPR049551">
    <property type="entry name" value="PKS_DH_C"/>
</dbReference>
<evidence type="ECO:0000256" key="2">
    <source>
        <dbReference type="ARBA" id="ARBA00022553"/>
    </source>
</evidence>
<dbReference type="SUPFAM" id="SSF53901">
    <property type="entry name" value="Thiolase-like"/>
    <property type="match status" value="2"/>
</dbReference>
<evidence type="ECO:0000256" key="3">
    <source>
        <dbReference type="ARBA" id="ARBA00022679"/>
    </source>
</evidence>
<keyword evidence="5" id="KW-0511">Multifunctional enzyme</keyword>
<evidence type="ECO:0000313" key="10">
    <source>
        <dbReference type="EMBL" id="EDU45985.1"/>
    </source>
</evidence>
<evidence type="ECO:0000259" key="9">
    <source>
        <dbReference type="PROSITE" id="PS52019"/>
    </source>
</evidence>
<keyword evidence="4" id="KW-0521">NADP</keyword>
<dbReference type="InterPro" id="IPR013968">
    <property type="entry name" value="PKS_KR"/>
</dbReference>
<dbReference type="InterPro" id="IPR001227">
    <property type="entry name" value="Ac_transferase_dom_sf"/>
</dbReference>
<dbReference type="InterPro" id="IPR032821">
    <property type="entry name" value="PKS_assoc"/>
</dbReference>
<dbReference type="CDD" id="cd05195">
    <property type="entry name" value="enoyl_red"/>
    <property type="match status" value="1"/>
</dbReference>
<dbReference type="PROSITE" id="PS52004">
    <property type="entry name" value="KS3_2"/>
    <property type="match status" value="1"/>
</dbReference>
<dbReference type="Gene3D" id="3.40.366.10">
    <property type="entry name" value="Malonyl-Coenzyme A Acyl Carrier Protein, domain 2"/>
    <property type="match status" value="1"/>
</dbReference>
<dbReference type="GO" id="GO:0031177">
    <property type="term" value="F:phosphopantetheine binding"/>
    <property type="evidence" value="ECO:0007669"/>
    <property type="project" value="InterPro"/>
</dbReference>
<evidence type="ECO:0000256" key="6">
    <source>
        <dbReference type="ARBA" id="ARBA00023315"/>
    </source>
</evidence>
<feature type="domain" description="PKS/mFAS DH" evidence="9">
    <location>
        <begin position="522"/>
        <end position="860"/>
    </location>
</feature>
<feature type="region of interest" description="N-terminal hotdog fold" evidence="7">
    <location>
        <begin position="522"/>
        <end position="675"/>
    </location>
</feature>
<dbReference type="SMART" id="SM00823">
    <property type="entry name" value="PKS_PP"/>
    <property type="match status" value="1"/>
</dbReference>
<dbReference type="InterPro" id="IPR057326">
    <property type="entry name" value="KR_dom"/>
</dbReference>
<dbReference type="InterPro" id="IPR020841">
    <property type="entry name" value="PKS_Beta-ketoAc_synthase_dom"/>
</dbReference>
<dbReference type="Proteomes" id="UP000001471">
    <property type="component" value="Unassembled WGS sequence"/>
</dbReference>
<dbReference type="SMART" id="SM00826">
    <property type="entry name" value="PKS_DH"/>
    <property type="match status" value="1"/>
</dbReference>
<evidence type="ECO:0000256" key="5">
    <source>
        <dbReference type="ARBA" id="ARBA00023268"/>
    </source>
</evidence>
<proteinExistence type="predicted"/>
<dbReference type="SMART" id="SM00822">
    <property type="entry name" value="PKS_KR"/>
    <property type="match status" value="1"/>
</dbReference>
<dbReference type="EMBL" id="DS231635">
    <property type="protein sequence ID" value="EDU45985.1"/>
    <property type="molecule type" value="Genomic_DNA"/>
</dbReference>
<dbReference type="GO" id="GO:0006633">
    <property type="term" value="P:fatty acid biosynthetic process"/>
    <property type="evidence" value="ECO:0007669"/>
    <property type="project" value="TreeGrafter"/>
</dbReference>
<keyword evidence="3 10" id="KW-0808">Transferase</keyword>
<evidence type="ECO:0000259" key="8">
    <source>
        <dbReference type="PROSITE" id="PS52004"/>
    </source>
</evidence>
<dbReference type="PROSITE" id="PS52019">
    <property type="entry name" value="PKS_MFAS_DH"/>
    <property type="match status" value="1"/>
</dbReference>
<dbReference type="Gene3D" id="1.10.1200.10">
    <property type="entry name" value="ACP-like"/>
    <property type="match status" value="1"/>
</dbReference>
<dbReference type="Gene3D" id="3.40.47.10">
    <property type="match status" value="2"/>
</dbReference>
<dbReference type="Pfam" id="PF23297">
    <property type="entry name" value="ACP_SdgA_C"/>
    <property type="match status" value="1"/>
</dbReference>
<dbReference type="Gene3D" id="3.10.129.110">
    <property type="entry name" value="Polyketide synthase dehydratase"/>
    <property type="match status" value="1"/>
</dbReference>
<keyword evidence="1" id="KW-0596">Phosphopantetheine</keyword>
<dbReference type="Pfam" id="PF08240">
    <property type="entry name" value="ADH_N"/>
    <property type="match status" value="1"/>
</dbReference>
<organism evidence="10 11">
    <name type="scientific">Pyrenophora tritici-repentis (strain Pt-1C-BFP)</name>
    <name type="common">Wheat tan spot fungus</name>
    <name type="synonym">Drechslera tritici-repentis</name>
    <dbReference type="NCBI Taxonomy" id="426418"/>
    <lineage>
        <taxon>Eukaryota</taxon>
        <taxon>Fungi</taxon>
        <taxon>Dikarya</taxon>
        <taxon>Ascomycota</taxon>
        <taxon>Pezizomycotina</taxon>
        <taxon>Dothideomycetes</taxon>
        <taxon>Pleosporomycetidae</taxon>
        <taxon>Pleosporales</taxon>
        <taxon>Pleosporineae</taxon>
        <taxon>Pleosporaceae</taxon>
        <taxon>Pyrenophora</taxon>
    </lineage>
</organism>
<protein>
    <submittedName>
        <fullName evidence="10">Fatty acid synthase S-acetyltransferase</fullName>
    </submittedName>
</protein>
<dbReference type="InterPro" id="IPR029063">
    <property type="entry name" value="SAM-dependent_MTases_sf"/>
</dbReference>
<dbReference type="STRING" id="426418.B2WPB9"/>
<feature type="domain" description="Ketosynthase family 3 (KS3)" evidence="8">
    <location>
        <begin position="23"/>
        <end position="343"/>
    </location>
</feature>
<dbReference type="SUPFAM" id="SSF47336">
    <property type="entry name" value="ACP-like"/>
    <property type="match status" value="1"/>
</dbReference>
<dbReference type="InterPro" id="IPR050091">
    <property type="entry name" value="PKS_NRPS_Biosynth_Enz"/>
</dbReference>
<keyword evidence="2" id="KW-0597">Phosphoprotein</keyword>
<dbReference type="GO" id="GO:0004312">
    <property type="term" value="F:fatty acid synthase activity"/>
    <property type="evidence" value="ECO:0007669"/>
    <property type="project" value="TreeGrafter"/>
</dbReference>
<accession>B2WPB9</accession>
<dbReference type="OMA" id="EPERRWC"/>
<name>B2WPB9_PYRTR</name>
<dbReference type="InterPro" id="IPR013154">
    <property type="entry name" value="ADH-like_N"/>
</dbReference>
<dbReference type="InterPro" id="IPR020807">
    <property type="entry name" value="PKS_DH"/>
</dbReference>
<reference evidence="11" key="1">
    <citation type="journal article" date="2013" name="G3 (Bethesda)">
        <title>Comparative genomics of a plant-pathogenic fungus, Pyrenophora tritici-repentis, reveals transduplication and the impact of repeat elements on pathogenicity and population divergence.</title>
        <authorList>
            <person name="Manning V.A."/>
            <person name="Pandelova I."/>
            <person name="Dhillon B."/>
            <person name="Wilhelm L.J."/>
            <person name="Goodwin S.B."/>
            <person name="Berlin A.M."/>
            <person name="Figueroa M."/>
            <person name="Freitag M."/>
            <person name="Hane J.K."/>
            <person name="Henrissat B."/>
            <person name="Holman W.H."/>
            <person name="Kodira C.D."/>
            <person name="Martin J."/>
            <person name="Oliver R.P."/>
            <person name="Robbertse B."/>
            <person name="Schackwitz W."/>
            <person name="Schwartz D.C."/>
            <person name="Spatafora J.W."/>
            <person name="Turgeon B.G."/>
            <person name="Yandava C."/>
            <person name="Young S."/>
            <person name="Zhou S."/>
            <person name="Zeng Q."/>
            <person name="Grigoriev I.V."/>
            <person name="Ma L.-J."/>
            <person name="Ciuffetti L.M."/>
        </authorList>
    </citation>
    <scope>NUCLEOTIDE SEQUENCE [LARGE SCALE GENOMIC DNA]</scope>
    <source>
        <strain evidence="11">Pt-1C-BFP</strain>
    </source>
</reference>
<dbReference type="Pfam" id="PF00109">
    <property type="entry name" value="ketoacyl-synt"/>
    <property type="match status" value="2"/>
</dbReference>
<feature type="region of interest" description="C-terminal hotdog fold" evidence="7">
    <location>
        <begin position="704"/>
        <end position="860"/>
    </location>
</feature>
<dbReference type="Pfam" id="PF13602">
    <property type="entry name" value="ADH_zinc_N_2"/>
    <property type="match status" value="1"/>
</dbReference>
<dbReference type="InterPro" id="IPR011032">
    <property type="entry name" value="GroES-like_sf"/>
</dbReference>
<gene>
    <name evidence="10" type="ORF">PTRG_11829</name>
</gene>
<dbReference type="InterPro" id="IPR014031">
    <property type="entry name" value="Ketoacyl_synth_C"/>
</dbReference>
<dbReference type="SMART" id="SM00825">
    <property type="entry name" value="PKS_KS"/>
    <property type="match status" value="1"/>
</dbReference>
<keyword evidence="6" id="KW-0012">Acyltransferase</keyword>
<dbReference type="GO" id="GO:0016491">
    <property type="term" value="F:oxidoreductase activity"/>
    <property type="evidence" value="ECO:0007669"/>
    <property type="project" value="InterPro"/>
</dbReference>
<dbReference type="CDD" id="cd00833">
    <property type="entry name" value="PKS"/>
    <property type="match status" value="1"/>
</dbReference>
<dbReference type="InterPro" id="IPR020806">
    <property type="entry name" value="PKS_PP-bd"/>
</dbReference>
<comment type="caution">
    <text evidence="7">Lacks conserved residue(s) required for the propagation of feature annotation.</text>
</comment>
<dbReference type="PANTHER" id="PTHR43775">
    <property type="entry name" value="FATTY ACID SYNTHASE"/>
    <property type="match status" value="1"/>
</dbReference>
<dbReference type="Gene3D" id="3.90.180.10">
    <property type="entry name" value="Medium-chain alcohol dehydrogenases, catalytic domain"/>
    <property type="match status" value="1"/>
</dbReference>
<dbReference type="SUPFAM" id="SSF52151">
    <property type="entry name" value="FabD/lysophospholipase-like"/>
    <property type="match status" value="1"/>
</dbReference>
<dbReference type="Gene3D" id="3.40.50.150">
    <property type="entry name" value="Vaccinia Virus protein VP39"/>
    <property type="match status" value="1"/>
</dbReference>